<dbReference type="PANTHER" id="PTHR43027:SF2">
    <property type="entry name" value="TRANSPORT PERMEASE PROTEIN"/>
    <property type="match status" value="1"/>
</dbReference>
<accession>A0A7W4W1K3</accession>
<comment type="caution">
    <text evidence="7">The sequence shown here is derived from an EMBL/GenBank/DDBJ whole genome shotgun (WGS) entry which is preliminary data.</text>
</comment>
<dbReference type="PROSITE" id="PS51012">
    <property type="entry name" value="ABC_TM2"/>
    <property type="match status" value="1"/>
</dbReference>
<proteinExistence type="predicted"/>
<dbReference type="InterPro" id="IPR013525">
    <property type="entry name" value="ABC2_TM"/>
</dbReference>
<name>A0A7W4W1K3_9GAMM</name>
<evidence type="ECO:0000256" key="3">
    <source>
        <dbReference type="ARBA" id="ARBA00022989"/>
    </source>
</evidence>
<keyword evidence="3 5" id="KW-1133">Transmembrane helix</keyword>
<feature type="domain" description="ABC transmembrane type-2" evidence="6">
    <location>
        <begin position="98"/>
        <end position="335"/>
    </location>
</feature>
<keyword evidence="8" id="KW-1185">Reference proteome</keyword>
<gene>
    <name evidence="7" type="ORF">FHR99_000007</name>
</gene>
<feature type="transmembrane region" description="Helical" evidence="5">
    <location>
        <begin position="196"/>
        <end position="218"/>
    </location>
</feature>
<dbReference type="AlphaFoldDB" id="A0A7W4W1K3"/>
<dbReference type="RefSeq" id="WP_183408500.1">
    <property type="nucleotide sequence ID" value="NZ_JACHWY010000001.1"/>
</dbReference>
<reference evidence="7 8" key="1">
    <citation type="submission" date="2020-08" db="EMBL/GenBank/DDBJ databases">
        <title>Genomic Encyclopedia of Type Strains, Phase III (KMG-III): the genomes of soil and plant-associated and newly described type strains.</title>
        <authorList>
            <person name="Whitman W."/>
        </authorList>
    </citation>
    <scope>NUCLEOTIDE SEQUENCE [LARGE SCALE GENOMIC DNA]</scope>
    <source>
        <strain evidence="7 8">CECT 8654</strain>
    </source>
</reference>
<sequence length="337" mass="37612">MRKFWALFTARNMEFYRDRAALSWAFIFPLLIIVGCALVFSKPDQTLIRLGLLGEAQSYNDLAIAQQNYTDITEYSARERALEQIAHHQIDLLVSRENDGLRYWVNPESSPGLAAQQLLRALDGDKALHEEQLTGQAVRYVDWVMPGVLAMNMMFASLFGIGYVIVRYRQNGVLKRFQATPVSALQFIVAQVASRLMIVVVVNGLIFVGCDYFLNLLMLGDYSLLLLIALAGALSLLSLGLVIASRTASEELAGGLLNTLTWPMMFFSEIWFSLENAPGWIQSMANVMPLTHVVKAARAVMIEGAGFAAIAHHLLALLITTLLCLLLAARLFRWQRE</sequence>
<feature type="transmembrane region" description="Helical" evidence="5">
    <location>
        <begin position="143"/>
        <end position="166"/>
    </location>
</feature>
<feature type="transmembrane region" description="Helical" evidence="5">
    <location>
        <begin position="224"/>
        <end position="244"/>
    </location>
</feature>
<dbReference type="GO" id="GO:0140359">
    <property type="term" value="F:ABC-type transporter activity"/>
    <property type="evidence" value="ECO:0007669"/>
    <property type="project" value="InterPro"/>
</dbReference>
<evidence type="ECO:0000256" key="2">
    <source>
        <dbReference type="ARBA" id="ARBA00022692"/>
    </source>
</evidence>
<evidence type="ECO:0000256" key="1">
    <source>
        <dbReference type="ARBA" id="ARBA00004141"/>
    </source>
</evidence>
<evidence type="ECO:0000313" key="8">
    <source>
        <dbReference type="Proteomes" id="UP000537130"/>
    </source>
</evidence>
<organism evidence="7 8">
    <name type="scientific">Litorivivens lipolytica</name>
    <dbReference type="NCBI Taxonomy" id="1524264"/>
    <lineage>
        <taxon>Bacteria</taxon>
        <taxon>Pseudomonadati</taxon>
        <taxon>Pseudomonadota</taxon>
        <taxon>Gammaproteobacteria</taxon>
        <taxon>Litorivivens</taxon>
    </lineage>
</organism>
<evidence type="ECO:0000313" key="7">
    <source>
        <dbReference type="EMBL" id="MBB3045771.1"/>
    </source>
</evidence>
<keyword evidence="4 5" id="KW-0472">Membrane</keyword>
<dbReference type="PANTHER" id="PTHR43027">
    <property type="entry name" value="DOXORUBICIN RESISTANCE ABC TRANSPORTER PERMEASE PROTEIN DRRC-RELATED"/>
    <property type="match status" value="1"/>
</dbReference>
<dbReference type="EMBL" id="JACHWY010000001">
    <property type="protein sequence ID" value="MBB3045771.1"/>
    <property type="molecule type" value="Genomic_DNA"/>
</dbReference>
<evidence type="ECO:0000256" key="4">
    <source>
        <dbReference type="ARBA" id="ARBA00023136"/>
    </source>
</evidence>
<dbReference type="Pfam" id="PF12698">
    <property type="entry name" value="ABC2_membrane_3"/>
    <property type="match status" value="1"/>
</dbReference>
<evidence type="ECO:0000259" key="6">
    <source>
        <dbReference type="PROSITE" id="PS51012"/>
    </source>
</evidence>
<comment type="subcellular location">
    <subcellularLocation>
        <location evidence="1">Membrane</location>
        <topology evidence="1">Multi-pass membrane protein</topology>
    </subcellularLocation>
</comment>
<feature type="transmembrane region" description="Helical" evidence="5">
    <location>
        <begin position="21"/>
        <end position="40"/>
    </location>
</feature>
<feature type="transmembrane region" description="Helical" evidence="5">
    <location>
        <begin position="310"/>
        <end position="332"/>
    </location>
</feature>
<evidence type="ECO:0000256" key="5">
    <source>
        <dbReference type="SAM" id="Phobius"/>
    </source>
</evidence>
<protein>
    <submittedName>
        <fullName evidence="7">ABC-type multidrug transport system permease subunit</fullName>
    </submittedName>
</protein>
<dbReference type="InterPro" id="IPR052902">
    <property type="entry name" value="ABC-2_transporter"/>
</dbReference>
<dbReference type="InterPro" id="IPR047817">
    <property type="entry name" value="ABC2_TM_bact-type"/>
</dbReference>
<dbReference type="Proteomes" id="UP000537130">
    <property type="component" value="Unassembled WGS sequence"/>
</dbReference>
<feature type="transmembrane region" description="Helical" evidence="5">
    <location>
        <begin position="256"/>
        <end position="274"/>
    </location>
</feature>
<keyword evidence="2 5" id="KW-0812">Transmembrane</keyword>
<dbReference type="GO" id="GO:0016020">
    <property type="term" value="C:membrane"/>
    <property type="evidence" value="ECO:0007669"/>
    <property type="project" value="UniProtKB-SubCell"/>
</dbReference>